<dbReference type="EMBL" id="MU006234">
    <property type="protein sequence ID" value="KAF2822504.1"/>
    <property type="molecule type" value="Genomic_DNA"/>
</dbReference>
<comment type="subcellular location">
    <subcellularLocation>
        <location evidence="1 9">Nucleus</location>
    </subcellularLocation>
</comment>
<dbReference type="Pfam" id="PF09494">
    <property type="entry name" value="Slx4"/>
    <property type="match status" value="1"/>
</dbReference>
<keyword evidence="4 9" id="KW-0227">DNA damage</keyword>
<comment type="subunit">
    <text evidence="9">Forms a heterodimer with SLX1.</text>
</comment>
<keyword evidence="3 9" id="KW-0597">Phosphoprotein</keyword>
<feature type="region of interest" description="Disordered" evidence="10">
    <location>
        <begin position="496"/>
        <end position="525"/>
    </location>
</feature>
<feature type="region of interest" description="Disordered" evidence="10">
    <location>
        <begin position="1"/>
        <end position="35"/>
    </location>
</feature>
<feature type="region of interest" description="Disordered" evidence="10">
    <location>
        <begin position="590"/>
        <end position="632"/>
    </location>
</feature>
<reference evidence="11" key="1">
    <citation type="journal article" date="2020" name="Stud. Mycol.">
        <title>101 Dothideomycetes genomes: a test case for predicting lifestyles and emergence of pathogens.</title>
        <authorList>
            <person name="Haridas S."/>
            <person name="Albert R."/>
            <person name="Binder M."/>
            <person name="Bloem J."/>
            <person name="Labutti K."/>
            <person name="Salamov A."/>
            <person name="Andreopoulos B."/>
            <person name="Baker S."/>
            <person name="Barry K."/>
            <person name="Bills G."/>
            <person name="Bluhm B."/>
            <person name="Cannon C."/>
            <person name="Castanera R."/>
            <person name="Culley D."/>
            <person name="Daum C."/>
            <person name="Ezra D."/>
            <person name="Gonzalez J."/>
            <person name="Henrissat B."/>
            <person name="Kuo A."/>
            <person name="Liang C."/>
            <person name="Lipzen A."/>
            <person name="Lutzoni F."/>
            <person name="Magnuson J."/>
            <person name="Mondo S."/>
            <person name="Nolan M."/>
            <person name="Ohm R."/>
            <person name="Pangilinan J."/>
            <person name="Park H.-J."/>
            <person name="Ramirez L."/>
            <person name="Alfaro M."/>
            <person name="Sun H."/>
            <person name="Tritt A."/>
            <person name="Yoshinaga Y."/>
            <person name="Zwiers L.-H."/>
            <person name="Turgeon B."/>
            <person name="Goodwin S."/>
            <person name="Spatafora J."/>
            <person name="Crous P."/>
            <person name="Grigoriev I."/>
        </authorList>
    </citation>
    <scope>NUCLEOTIDE SEQUENCE</scope>
    <source>
        <strain evidence="11">CBS 113818</strain>
    </source>
</reference>
<evidence type="ECO:0000256" key="3">
    <source>
        <dbReference type="ARBA" id="ARBA00022553"/>
    </source>
</evidence>
<evidence type="ECO:0000256" key="1">
    <source>
        <dbReference type="ARBA" id="ARBA00004123"/>
    </source>
</evidence>
<dbReference type="OrthoDB" id="5349119at2759"/>
<feature type="compositionally biased region" description="Low complexity" evidence="10">
    <location>
        <begin position="1"/>
        <end position="15"/>
    </location>
</feature>
<evidence type="ECO:0000313" key="11">
    <source>
        <dbReference type="EMBL" id="KAF2822504.1"/>
    </source>
</evidence>
<dbReference type="GO" id="GO:0006281">
    <property type="term" value="P:DNA repair"/>
    <property type="evidence" value="ECO:0007669"/>
    <property type="project" value="UniProtKB-UniRule"/>
</dbReference>
<evidence type="ECO:0000313" key="12">
    <source>
        <dbReference type="Proteomes" id="UP000799424"/>
    </source>
</evidence>
<feature type="compositionally biased region" description="Polar residues" evidence="10">
    <location>
        <begin position="388"/>
        <end position="401"/>
    </location>
</feature>
<feature type="compositionally biased region" description="Basic and acidic residues" evidence="10">
    <location>
        <begin position="498"/>
        <end position="507"/>
    </location>
</feature>
<comment type="PTM">
    <text evidence="9">Phosphorylated in response to DNA damage.</text>
</comment>
<sequence>MRASPLLSPSLPVSLQKKTPGASALASRKAPIPPDAIRGFATVGSLVRSEHFAQPLDDNPDERPAAQSRRGSLEEAEQVTATKKKPRKRSTAIAATDGEDKPKPRPRARKPKAYSDKPAHDPELRLPAPKISPYFPNEETGPSTEPADAIPKLTKSGKPRKPRAKKEKLESADAEPKPKKTRVAKPKGAVKAIEKSQQEDACVESAHFRNNATTAQQHEISKNVETADASIWEVPDDPPPKKKRAPKQRPPDTVVERLDLDEAVLRRRDWTPPKDTAIASPLTESAGKENKQIEPDADAGHFTNMISNFAYAHSPSVRMTTSMAPSTTDVVAVTKRRRVELVDLPGNQSNSRNSSPEKGKAPKKKARTITDRATEQYQSRTVDLGPSGATSDLFQPQTTVTKVPLNDTTTSNGGPPPKKPPRKRSTSKSDSEKVASKPRTKKTSFKSAAKAKPIAEKLLSPGSALMRISKQDMLFGTSSQLALEESPTLVRQIQQAMKESEQDADRSLHKRLNSPPRWPGLERAAGKHGLWDASSRDVEGGLLEQMEDVYIPEFDRTQDFPLLMDGTNDAPDDVPDSFVDIDDIPSVPAVIISSDLPTPPGTTSQGSQTVHDAHSRVVNSQPPPSNQNARSQDSFVDIEDLLPNPIQSSTFMPPKPRPPAADHVTDSPKKRRGRPPKSQSSTSATGVSRATSSMRKTKPKAQPKTLNEQPAVPPKTSSRFVDIDEIFDSEDEATQALSPTPPRVRRFSDSQPLPLFTVSPTRPKRTKEALVDPTIVHVHRIPSTYLDWSNLRPSVFASITAHVRAQPPTTNPSRPSWYERILMYDPVVLEDLTAHLNVSTGVRSWRRATKAQTKAWNKEMKKSGEDEVFAHGEEVLAIERDLEAWMVREWCESLSVCCIYGDRKVGGARKGYY</sequence>
<feature type="compositionally biased region" description="Polar residues" evidence="10">
    <location>
        <begin position="677"/>
        <end position="694"/>
    </location>
</feature>
<evidence type="ECO:0000256" key="9">
    <source>
        <dbReference type="HAMAP-Rule" id="MF_03110"/>
    </source>
</evidence>
<evidence type="ECO:0000256" key="10">
    <source>
        <dbReference type="SAM" id="MobiDB-lite"/>
    </source>
</evidence>
<feature type="compositionally biased region" description="Polar residues" evidence="10">
    <location>
        <begin position="601"/>
        <end position="610"/>
    </location>
</feature>
<evidence type="ECO:0000256" key="2">
    <source>
        <dbReference type="ARBA" id="ARBA00006661"/>
    </source>
</evidence>
<evidence type="ECO:0000256" key="6">
    <source>
        <dbReference type="ARBA" id="ARBA00023204"/>
    </source>
</evidence>
<evidence type="ECO:0000256" key="8">
    <source>
        <dbReference type="ARBA" id="ARBA00029496"/>
    </source>
</evidence>
<feature type="compositionally biased region" description="Polar residues" evidence="10">
    <location>
        <begin position="208"/>
        <end position="218"/>
    </location>
</feature>
<evidence type="ECO:0000256" key="7">
    <source>
        <dbReference type="ARBA" id="ARBA00023242"/>
    </source>
</evidence>
<dbReference type="GO" id="GO:0017108">
    <property type="term" value="F:5'-flap endonuclease activity"/>
    <property type="evidence" value="ECO:0007669"/>
    <property type="project" value="InterPro"/>
</dbReference>
<gene>
    <name evidence="9" type="primary">SLX4</name>
    <name evidence="11" type="ORF">CC86DRAFT_396736</name>
</gene>
<dbReference type="GO" id="GO:0006310">
    <property type="term" value="P:DNA recombination"/>
    <property type="evidence" value="ECO:0007669"/>
    <property type="project" value="UniProtKB-UniRule"/>
</dbReference>
<dbReference type="AlphaFoldDB" id="A0A6A6ZQ01"/>
<feature type="compositionally biased region" description="Basic and acidic residues" evidence="10">
    <location>
        <begin position="113"/>
        <end position="124"/>
    </location>
</feature>
<keyword evidence="7 9" id="KW-0539">Nucleus</keyword>
<keyword evidence="11" id="KW-0255">Endonuclease</keyword>
<proteinExistence type="inferred from homology"/>
<dbReference type="Proteomes" id="UP000799424">
    <property type="component" value="Unassembled WGS sequence"/>
</dbReference>
<dbReference type="InterPro" id="IPR018574">
    <property type="entry name" value="Structure-sp_endonuc_su_Slx4"/>
</dbReference>
<evidence type="ECO:0000256" key="5">
    <source>
        <dbReference type="ARBA" id="ARBA00023172"/>
    </source>
</evidence>
<feature type="region of interest" description="Disordered" evidence="10">
    <location>
        <begin position="339"/>
        <end position="454"/>
    </location>
</feature>
<dbReference type="InterPro" id="IPR027784">
    <property type="entry name" value="Slx4_ascomycetes"/>
</dbReference>
<keyword evidence="12" id="KW-1185">Reference proteome</keyword>
<name>A0A6A6ZQ01_9PLEO</name>
<feature type="region of interest" description="Disordered" evidence="10">
    <location>
        <begin position="644"/>
        <end position="719"/>
    </location>
</feature>
<feature type="region of interest" description="Disordered" evidence="10">
    <location>
        <begin position="266"/>
        <end position="296"/>
    </location>
</feature>
<comment type="similarity">
    <text evidence="2 9">Belongs to the SLX4 family.</text>
</comment>
<dbReference type="HAMAP" id="MF_03110">
    <property type="entry name" value="Endonuc_su_Slx4"/>
    <property type="match status" value="1"/>
</dbReference>
<keyword evidence="11" id="KW-0378">Hydrolase</keyword>
<keyword evidence="11" id="KW-0540">Nuclease</keyword>
<protein>
    <recommendedName>
        <fullName evidence="8 9">Structure-specific endonuclease subunit SLX4</fullName>
    </recommendedName>
</protein>
<accession>A0A6A6ZQ01</accession>
<organism evidence="11 12">
    <name type="scientific">Ophiobolus disseminans</name>
    <dbReference type="NCBI Taxonomy" id="1469910"/>
    <lineage>
        <taxon>Eukaryota</taxon>
        <taxon>Fungi</taxon>
        <taxon>Dikarya</taxon>
        <taxon>Ascomycota</taxon>
        <taxon>Pezizomycotina</taxon>
        <taxon>Dothideomycetes</taxon>
        <taxon>Pleosporomycetidae</taxon>
        <taxon>Pleosporales</taxon>
        <taxon>Pleosporineae</taxon>
        <taxon>Phaeosphaeriaceae</taxon>
        <taxon>Ophiobolus</taxon>
    </lineage>
</organism>
<feature type="compositionally biased region" description="Basic and acidic residues" evidence="10">
    <location>
        <begin position="167"/>
        <end position="178"/>
    </location>
</feature>
<feature type="compositionally biased region" description="Basic residues" evidence="10">
    <location>
        <begin position="155"/>
        <end position="166"/>
    </location>
</feature>
<feature type="region of interest" description="Disordered" evidence="10">
    <location>
        <begin position="732"/>
        <end position="760"/>
    </location>
</feature>
<dbReference type="GO" id="GO:0033557">
    <property type="term" value="C:Slx1-Slx4 complex"/>
    <property type="evidence" value="ECO:0007669"/>
    <property type="project" value="UniProtKB-UniRule"/>
</dbReference>
<feature type="region of interest" description="Disordered" evidence="10">
    <location>
        <begin position="51"/>
        <end position="253"/>
    </location>
</feature>
<dbReference type="GO" id="GO:0006260">
    <property type="term" value="P:DNA replication"/>
    <property type="evidence" value="ECO:0007669"/>
    <property type="project" value="InterPro"/>
</dbReference>
<comment type="function">
    <text evidence="9">Regulatory subunit of the SLX1-SLX4 structure-specific endonuclease that resolves DNA secondary structures generated during DNA repair and recombination. Has endonuclease activity towards branched DNA substrates, introducing single-strand cuts in duplex DNA close to junctions with ss-DNA.</text>
</comment>
<evidence type="ECO:0000256" key="4">
    <source>
        <dbReference type="ARBA" id="ARBA00022763"/>
    </source>
</evidence>
<keyword evidence="6 9" id="KW-0234">DNA repair</keyword>
<keyword evidence="5 9" id="KW-0233">DNA recombination</keyword>